<feature type="domain" description="ABC transmembrane type-1" evidence="8">
    <location>
        <begin position="75"/>
        <end position="264"/>
    </location>
</feature>
<keyword evidence="2 7" id="KW-0813">Transport</keyword>
<feature type="transmembrane region" description="Helical" evidence="7">
    <location>
        <begin position="196"/>
        <end position="221"/>
    </location>
</feature>
<name>A0A846Y280_9NOCA</name>
<dbReference type="GO" id="GO:0055085">
    <property type="term" value="P:transmembrane transport"/>
    <property type="evidence" value="ECO:0007669"/>
    <property type="project" value="InterPro"/>
</dbReference>
<proteinExistence type="inferred from homology"/>
<comment type="caution">
    <text evidence="9">The sequence shown here is derived from an EMBL/GenBank/DDBJ whole genome shotgun (WGS) entry which is preliminary data.</text>
</comment>
<evidence type="ECO:0000256" key="7">
    <source>
        <dbReference type="RuleBase" id="RU363032"/>
    </source>
</evidence>
<dbReference type="Pfam" id="PF00528">
    <property type="entry name" value="BPD_transp_1"/>
    <property type="match status" value="1"/>
</dbReference>
<dbReference type="PANTHER" id="PTHR43386">
    <property type="entry name" value="OLIGOPEPTIDE TRANSPORT SYSTEM PERMEASE PROTEIN APPC"/>
    <property type="match status" value="1"/>
</dbReference>
<dbReference type="PROSITE" id="PS50928">
    <property type="entry name" value="ABC_TM1"/>
    <property type="match status" value="1"/>
</dbReference>
<accession>A0A846Y280</accession>
<evidence type="ECO:0000256" key="6">
    <source>
        <dbReference type="ARBA" id="ARBA00023136"/>
    </source>
</evidence>
<gene>
    <name evidence="9" type="ORF">HGA08_16450</name>
</gene>
<dbReference type="InterPro" id="IPR035906">
    <property type="entry name" value="MetI-like_sf"/>
</dbReference>
<dbReference type="RefSeq" id="WP_067871246.1">
    <property type="nucleotide sequence ID" value="NZ_JAAXOP010000008.1"/>
</dbReference>
<feature type="transmembrane region" description="Helical" evidence="7">
    <location>
        <begin position="115"/>
        <end position="134"/>
    </location>
</feature>
<evidence type="ECO:0000313" key="10">
    <source>
        <dbReference type="Proteomes" id="UP000565711"/>
    </source>
</evidence>
<keyword evidence="6 7" id="KW-0472">Membrane</keyword>
<keyword evidence="4 7" id="KW-0812">Transmembrane</keyword>
<dbReference type="InterPro" id="IPR050366">
    <property type="entry name" value="BP-dependent_transpt_permease"/>
</dbReference>
<evidence type="ECO:0000256" key="4">
    <source>
        <dbReference type="ARBA" id="ARBA00022692"/>
    </source>
</evidence>
<keyword evidence="3" id="KW-1003">Cell membrane</keyword>
<reference evidence="9 10" key="1">
    <citation type="submission" date="2020-04" db="EMBL/GenBank/DDBJ databases">
        <title>MicrobeNet Type strains.</title>
        <authorList>
            <person name="Nicholson A.C."/>
        </authorList>
    </citation>
    <scope>NUCLEOTIDE SEQUENCE [LARGE SCALE GENOMIC DNA]</scope>
    <source>
        <strain evidence="9 10">JCM 12354</strain>
    </source>
</reference>
<keyword evidence="10" id="KW-1185">Reference proteome</keyword>
<dbReference type="AlphaFoldDB" id="A0A846Y280"/>
<comment type="similarity">
    <text evidence="7">Belongs to the binding-protein-dependent transport system permease family.</text>
</comment>
<dbReference type="Proteomes" id="UP000565711">
    <property type="component" value="Unassembled WGS sequence"/>
</dbReference>
<dbReference type="EMBL" id="JAAXOP010000008">
    <property type="protein sequence ID" value="NKY51811.1"/>
    <property type="molecule type" value="Genomic_DNA"/>
</dbReference>
<dbReference type="InterPro" id="IPR000515">
    <property type="entry name" value="MetI-like"/>
</dbReference>
<keyword evidence="5 7" id="KW-1133">Transmembrane helix</keyword>
<evidence type="ECO:0000313" key="9">
    <source>
        <dbReference type="EMBL" id="NKY51811.1"/>
    </source>
</evidence>
<evidence type="ECO:0000256" key="5">
    <source>
        <dbReference type="ARBA" id="ARBA00022989"/>
    </source>
</evidence>
<dbReference type="GO" id="GO:0005886">
    <property type="term" value="C:plasma membrane"/>
    <property type="evidence" value="ECO:0007669"/>
    <property type="project" value="UniProtKB-SubCell"/>
</dbReference>
<evidence type="ECO:0000256" key="2">
    <source>
        <dbReference type="ARBA" id="ARBA00022448"/>
    </source>
</evidence>
<sequence>MTVLTPPARRLPPTPVLISAAILAAAALAALLPAALAGDPFAINLDEVLTGPSWQHPFGTDLSGRDLYSRIVHGTRESLLIGLGATGVALLIATVLGFAAALAPKTSAAAADRSVEVLFAFPAVLLALLLVSVFGPGSTTLIVAVGVGVAPGYARIIRGQVLTVRTSPYVEAAAALGHSPLRIFARHIVPNALRPMVVVATLGIGQTIVWASGLAFLGVGVPPPAPEWGALLDGGRTYITHAWWLEVFPGLAIVVIALAATTVGRHLAHRWEGRS</sequence>
<dbReference type="PANTHER" id="PTHR43386:SF25">
    <property type="entry name" value="PEPTIDE ABC TRANSPORTER PERMEASE PROTEIN"/>
    <property type="match status" value="1"/>
</dbReference>
<dbReference type="CDD" id="cd06261">
    <property type="entry name" value="TM_PBP2"/>
    <property type="match status" value="1"/>
</dbReference>
<organism evidence="9 10">
    <name type="scientific">Nocardia vermiculata</name>
    <dbReference type="NCBI Taxonomy" id="257274"/>
    <lineage>
        <taxon>Bacteria</taxon>
        <taxon>Bacillati</taxon>
        <taxon>Actinomycetota</taxon>
        <taxon>Actinomycetes</taxon>
        <taxon>Mycobacteriales</taxon>
        <taxon>Nocardiaceae</taxon>
        <taxon>Nocardia</taxon>
    </lineage>
</organism>
<evidence type="ECO:0000259" key="8">
    <source>
        <dbReference type="PROSITE" id="PS50928"/>
    </source>
</evidence>
<dbReference type="SUPFAM" id="SSF161098">
    <property type="entry name" value="MetI-like"/>
    <property type="match status" value="1"/>
</dbReference>
<feature type="transmembrane region" description="Helical" evidence="7">
    <location>
        <begin position="241"/>
        <end position="264"/>
    </location>
</feature>
<dbReference type="Gene3D" id="1.10.3720.10">
    <property type="entry name" value="MetI-like"/>
    <property type="match status" value="1"/>
</dbReference>
<protein>
    <submittedName>
        <fullName evidence="9">ABC transporter permease</fullName>
    </submittedName>
</protein>
<comment type="subcellular location">
    <subcellularLocation>
        <location evidence="1 7">Cell membrane</location>
        <topology evidence="1 7">Multi-pass membrane protein</topology>
    </subcellularLocation>
</comment>
<evidence type="ECO:0000256" key="3">
    <source>
        <dbReference type="ARBA" id="ARBA00022475"/>
    </source>
</evidence>
<feature type="transmembrane region" description="Helical" evidence="7">
    <location>
        <begin position="79"/>
        <end position="103"/>
    </location>
</feature>
<evidence type="ECO:0000256" key="1">
    <source>
        <dbReference type="ARBA" id="ARBA00004651"/>
    </source>
</evidence>